<protein>
    <submittedName>
        <fullName evidence="22">Voltage-dependent calcium channel type A subunit alpha-1 (Protein cacophony) (Protein nightblind A) (Protein no-on-transient B) (Dmca1A)</fullName>
    </submittedName>
</protein>
<dbReference type="Gene3D" id="1.10.238.10">
    <property type="entry name" value="EF-hand"/>
    <property type="match status" value="1"/>
</dbReference>
<keyword evidence="7" id="KW-0808">Transferase</keyword>
<evidence type="ECO:0000256" key="10">
    <source>
        <dbReference type="ARBA" id="ARBA00022882"/>
    </source>
</evidence>
<keyword evidence="2" id="KW-0813">Transport</keyword>
<comment type="subcellular location">
    <subcellularLocation>
        <location evidence="1">Membrane</location>
        <topology evidence="1">Multi-pass membrane protein</topology>
    </subcellularLocation>
</comment>
<dbReference type="GO" id="GO:0098703">
    <property type="term" value="P:calcium ion import across plasma membrane"/>
    <property type="evidence" value="ECO:0007669"/>
    <property type="project" value="TreeGrafter"/>
</dbReference>
<feature type="domain" description="EF-hand" evidence="19">
    <location>
        <begin position="276"/>
        <end position="311"/>
    </location>
</feature>
<evidence type="ECO:0000256" key="7">
    <source>
        <dbReference type="ARBA" id="ARBA00022679"/>
    </source>
</evidence>
<feature type="transmembrane region" description="Helical" evidence="18">
    <location>
        <begin position="13"/>
        <end position="33"/>
    </location>
</feature>
<dbReference type="EMBL" id="CAMXCT020002046">
    <property type="protein sequence ID" value="CAL1148569.1"/>
    <property type="molecule type" value="Genomic_DNA"/>
</dbReference>
<evidence type="ECO:0000256" key="6">
    <source>
        <dbReference type="ARBA" id="ARBA00022673"/>
    </source>
</evidence>
<keyword evidence="16" id="KW-0407">Ion channel</keyword>
<dbReference type="InterPro" id="IPR050599">
    <property type="entry name" value="VDCC_alpha-1_subunit"/>
</dbReference>
<feature type="transmembrane region" description="Helical" evidence="18">
    <location>
        <begin position="45"/>
        <end position="66"/>
    </location>
</feature>
<feature type="region of interest" description="Disordered" evidence="17">
    <location>
        <begin position="335"/>
        <end position="381"/>
    </location>
</feature>
<keyword evidence="5" id="KW-0489">Methyltransferase</keyword>
<evidence type="ECO:0000256" key="15">
    <source>
        <dbReference type="ARBA" id="ARBA00023180"/>
    </source>
</evidence>
<evidence type="ECO:0000256" key="9">
    <source>
        <dbReference type="ARBA" id="ARBA00022837"/>
    </source>
</evidence>
<keyword evidence="4" id="KW-0109">Calcium transport</keyword>
<sequence length="2406" mass="272128">MATNLKSPLFVQVMNYFCSFFFFVELIMRMMAYRIEFFTRPGSRGWNIFDLLLVLVSFVDLASAFFTRDPTVDVLQAVKILKMLRIARIFRVFRFSRELSLMALMIVDSMRSLMWATLLSGAPGMAGKGPTWYQDLQKLAPENVNDIKNNFGTLYVTTYSLLRSMLGGINWGILCDMLLKMDTISPMLFIFYILFTMLAVLNIVTGVFVDNAGAAAKTQRDYIIEKEREVKETYIRELQNLFWQMDDDESGTLTAEEMQQLVKDPRMAAYFTALGFEPHDCVRLFTLLDTDSSGTVDIEEFLDGCLRLKGFARSIDVHFIMVLIHRLQKQPLVGQGWESQVSQQTRRGKDFEEEETHEEDSRVLPSLAAGAGKPELQPRWSEPVGVPMAAKRMEEEKKRLLSKGGLLDDWNGMLTRGLPPEELSWRDGRDYGEAILEVARSSLVKGGLFEYECYDDRKKPQGRALLMLKDWDNFPEGRLEGAHLVASDPYYEWYAQHHLKENRCVYHLCSDEVGKCKAKLPRGDRREVVHVQRWRLVNPLTMVENDYMREFALGMIKDWVTSFVPTERVPEPPGIPPPEAPRGPGGGARNDPTGLDKAAREAAMEVDEAENKDFRMPSARGEDELWRLSKKHPGKLLRRTMKELQRYLGEMGAEGDAPESWMRYRMLGYINQIVLVQHPPNTIGVRNYRELITLGNGIDFLLQGRLAELGDLMVQRLKALETSFGEQGWHTARHQELIPPQAASLTTEEERRRAARQELANSKLRQLSLKNRGTQEAQRRSASPQGQRRVTINETPLRIPEPGQEVEAPGPRAGALKVRLEEEGPRKEGAAQSYPSGWSYEQESLETVDVAENGQSLLDAMKGWLRSEECGGLTVSQNGALVALATFRSGTPLGQYLERLVKPGSDVGTEGTRQRSLLPLPLLPDSATVLSKVFETGEFKRLAGTWGAKKLNKEKAGKEMRRVGLLIWHGLVVTLLNFLWSGGGAKGPVHQGQPSKAQRMANDRLWGLVKDFVDDSSESKDKLPRSPDMGEWGKRLGDVRISYHGEVVEKAQKLTLDQIMPGLPPPGYGASVPLTELCDGELKMKLENPLSNLLPEEEMPDDIPAPKVHASEEQWEKIVKELHARGLVRPVEEPLEVKGKPLLNGSFGVVKPGKFLDDERPILRLIMDFRATNAVTKILAGDVRTLSGSPALQHVVLPQGRVLRLSADDLVSAFYLFALPAEWSRLMCFSGKVSWRALGYEKEGSVHVGATVLPMGWASAVGVLQHAHRNLALRNPLSGGAGLLGRCEIRRDSLFPDLEVEDRLWSLYLDDTNLLEVLEEKVAKDMEGKTSAEQDQLRKAYQHWGIPVCPNKSLVRAAKGEKLGAVLDGDRGILKGATRRALDSISLGMWILRQEFVPRKSLQVLLGREVHTMQFRRPIFGVFDYLWKEISDGAVMLDLGSKACEEIFMAAMSQPLRVTDLRSKIHEVVTASDASESGGGIVWGGKLTSQGIKEAYLVEEELEELPIDTPNFDDPQVILVFDFFAGIGGLSRALQLARVKVDRLVIIEKDPHCRRLNSVRWPGCDIWSDIERVSKKDVDRMMRSVPGLTGVLAGGGSPCQGLSKLSSDRQHLEDPRSRLFYCYSTILGWIEEVAKEMDIWCFLGLENVVGDDADIQEMNAVLGTKPLLVCASGLSRVRRPRLYWSNVTLEDHGSFTRAHHDLYDEVIFEEEPEPLSLVPDEGWHWPGGEADESLRLPTFTRAIPRKRPPAEPAGLKSCDEETVQRWKADRMKYPPYTYQEKFLMARSGSSQVERVASVGERERLMGFPTGYTLALHKKEAADEAERDRQVVEREAALGNSFHAVTLACLLDLWLWSMQVRTDPLGARAIVQAWHEDMGKDHYDSYGLLEVTGSKERDDGDVLDEEEAVMAREMSERRAEWLRLCAHHGKDNDPSMLGVRLIHQYLRRMEFRGSDVRLDLGVAYRPDAIIRTTVNPGRWAWKVAQSWKWKRAEHINLLELRSILRTLEWRARSSTFHSCRFLHLSDSQICLSVLVKGRSSSRKINRILRRICSLCLALNLYPLWAERKKEREKIGKLRDQQVTAVTKTRYQTAIEAVASFGGVSVSRLLALPGLDDLLSRYVERLWEDGDTKTMASYALAAMQYHRPSLKGHLQQSWRLLSLWNKLEQPRRATPMDPKLLLAFAGVFLKWRWADLAHLIILGFCGMLRTGEMFQLRRQDVVLPRYPHQSAILFLHDTKTAQRNLLLQEKVLISEEMGIKSLQFLCKGKKPGDSLVEENAPQFRSIWKEVVAHLKLEKLNYMPYSLRRGAATSAYREGMGFDQLLSKGRWQHIATARLYLDQALQELAAISIPMESELNGLVRHPERPERSERTDKARSRPAVPSKPLVDLVDRKRQTKPNPSALPAS</sequence>
<dbReference type="PANTHER" id="PTHR45628">
    <property type="entry name" value="VOLTAGE-DEPENDENT CALCIUM CHANNEL TYPE A SUBUNIT ALPHA-1"/>
    <property type="match status" value="1"/>
</dbReference>
<dbReference type="InterPro" id="IPR018247">
    <property type="entry name" value="EF_Hand_1_Ca_BS"/>
</dbReference>
<dbReference type="InterPro" id="IPR013762">
    <property type="entry name" value="Integrase-like_cat_sf"/>
</dbReference>
<dbReference type="Pfam" id="PF00520">
    <property type="entry name" value="Ion_trans"/>
    <property type="match status" value="1"/>
</dbReference>
<dbReference type="SUPFAM" id="SSF53335">
    <property type="entry name" value="S-adenosyl-L-methionine-dependent methyltransferases"/>
    <property type="match status" value="1"/>
</dbReference>
<keyword evidence="8 18" id="KW-0812">Transmembrane</keyword>
<evidence type="ECO:0000256" key="18">
    <source>
        <dbReference type="SAM" id="Phobius"/>
    </source>
</evidence>
<evidence type="ECO:0000256" key="16">
    <source>
        <dbReference type="ARBA" id="ARBA00023303"/>
    </source>
</evidence>
<dbReference type="SUPFAM" id="SSF47473">
    <property type="entry name" value="EF-hand"/>
    <property type="match status" value="1"/>
</dbReference>
<comment type="caution">
    <text evidence="20">The sequence shown here is derived from an EMBL/GenBank/DDBJ whole genome shotgun (WGS) entry which is preliminary data.</text>
</comment>
<feature type="transmembrane region" description="Helical" evidence="18">
    <location>
        <begin position="187"/>
        <end position="209"/>
    </location>
</feature>
<evidence type="ECO:0000256" key="8">
    <source>
        <dbReference type="ARBA" id="ARBA00022692"/>
    </source>
</evidence>
<proteinExistence type="predicted"/>
<feature type="region of interest" description="Disordered" evidence="17">
    <location>
        <begin position="734"/>
        <end position="794"/>
    </location>
</feature>
<dbReference type="GO" id="GO:0015074">
    <property type="term" value="P:DNA integration"/>
    <property type="evidence" value="ECO:0007669"/>
    <property type="project" value="InterPro"/>
</dbReference>
<keyword evidence="10" id="KW-0851">Voltage-gated channel</keyword>
<dbReference type="Gene3D" id="1.10.443.10">
    <property type="entry name" value="Intergrase catalytic core"/>
    <property type="match status" value="1"/>
</dbReference>
<gene>
    <name evidence="20" type="ORF">C1SCF055_LOCUS21784</name>
</gene>
<feature type="compositionally biased region" description="Basic and acidic residues" evidence="17">
    <location>
        <begin position="2361"/>
        <end position="2376"/>
    </location>
</feature>
<feature type="region of interest" description="Disordered" evidence="17">
    <location>
        <begin position="2358"/>
        <end position="2406"/>
    </location>
</feature>
<organism evidence="20">
    <name type="scientific">Cladocopium goreaui</name>
    <dbReference type="NCBI Taxonomy" id="2562237"/>
    <lineage>
        <taxon>Eukaryota</taxon>
        <taxon>Sar</taxon>
        <taxon>Alveolata</taxon>
        <taxon>Dinophyceae</taxon>
        <taxon>Suessiales</taxon>
        <taxon>Symbiodiniaceae</taxon>
        <taxon>Cladocopium</taxon>
    </lineage>
</organism>
<dbReference type="InterPro" id="IPR029063">
    <property type="entry name" value="SAM-dependent_MTases_sf"/>
</dbReference>
<dbReference type="EMBL" id="CAMXCT010002046">
    <property type="protein sequence ID" value="CAI3995194.1"/>
    <property type="molecule type" value="Genomic_DNA"/>
</dbReference>
<evidence type="ECO:0000256" key="2">
    <source>
        <dbReference type="ARBA" id="ARBA00022448"/>
    </source>
</evidence>
<evidence type="ECO:0000256" key="4">
    <source>
        <dbReference type="ARBA" id="ARBA00022568"/>
    </source>
</evidence>
<evidence type="ECO:0000256" key="1">
    <source>
        <dbReference type="ARBA" id="ARBA00004141"/>
    </source>
</evidence>
<dbReference type="GO" id="GO:0006310">
    <property type="term" value="P:DNA recombination"/>
    <property type="evidence" value="ECO:0007669"/>
    <property type="project" value="UniProtKB-KW"/>
</dbReference>
<dbReference type="PROSITE" id="PS50222">
    <property type="entry name" value="EF_HAND_2"/>
    <property type="match status" value="1"/>
</dbReference>
<evidence type="ECO:0000313" key="23">
    <source>
        <dbReference type="Proteomes" id="UP001152797"/>
    </source>
</evidence>
<keyword evidence="3" id="KW-0597">Phosphoprotein</keyword>
<reference evidence="21" key="2">
    <citation type="submission" date="2024-04" db="EMBL/GenBank/DDBJ databases">
        <authorList>
            <person name="Chen Y."/>
            <person name="Shah S."/>
            <person name="Dougan E. K."/>
            <person name="Thang M."/>
            <person name="Chan C."/>
        </authorList>
    </citation>
    <scope>NUCLEOTIDE SEQUENCE [LARGE SCALE GENOMIC DNA]</scope>
</reference>
<dbReference type="GO" id="GO:0008168">
    <property type="term" value="F:methyltransferase activity"/>
    <property type="evidence" value="ECO:0007669"/>
    <property type="project" value="UniProtKB-KW"/>
</dbReference>
<evidence type="ECO:0000256" key="14">
    <source>
        <dbReference type="ARBA" id="ARBA00023172"/>
    </source>
</evidence>
<dbReference type="InterPro" id="IPR002048">
    <property type="entry name" value="EF_hand_dom"/>
</dbReference>
<dbReference type="GO" id="GO:0003677">
    <property type="term" value="F:DNA binding"/>
    <property type="evidence" value="ECO:0007669"/>
    <property type="project" value="InterPro"/>
</dbReference>
<feature type="region of interest" description="Disordered" evidence="17">
    <location>
        <begin position="567"/>
        <end position="599"/>
    </location>
</feature>
<feature type="compositionally biased region" description="Pro residues" evidence="17">
    <location>
        <begin position="571"/>
        <end position="581"/>
    </location>
</feature>
<evidence type="ECO:0000256" key="3">
    <source>
        <dbReference type="ARBA" id="ARBA00022553"/>
    </source>
</evidence>
<dbReference type="GO" id="GO:0005891">
    <property type="term" value="C:voltage-gated calcium channel complex"/>
    <property type="evidence" value="ECO:0007669"/>
    <property type="project" value="TreeGrafter"/>
</dbReference>
<dbReference type="OrthoDB" id="460030at2759"/>
<feature type="compositionally biased region" description="Polar residues" evidence="17">
    <location>
        <begin position="763"/>
        <end position="794"/>
    </location>
</feature>
<evidence type="ECO:0000313" key="21">
    <source>
        <dbReference type="EMBL" id="CAL1148569.1"/>
    </source>
</evidence>
<evidence type="ECO:0000256" key="12">
    <source>
        <dbReference type="ARBA" id="ARBA00023065"/>
    </source>
</evidence>
<dbReference type="InterPro" id="IPR005821">
    <property type="entry name" value="Ion_trans_dom"/>
</dbReference>
<evidence type="ECO:0000256" key="5">
    <source>
        <dbReference type="ARBA" id="ARBA00022603"/>
    </source>
</evidence>
<dbReference type="InterPro" id="IPR011992">
    <property type="entry name" value="EF-hand-dom_pair"/>
</dbReference>
<dbReference type="Proteomes" id="UP001152797">
    <property type="component" value="Unassembled WGS sequence"/>
</dbReference>
<dbReference type="SMART" id="SM00054">
    <property type="entry name" value="EFh"/>
    <property type="match status" value="2"/>
</dbReference>
<dbReference type="GO" id="GO:0005509">
    <property type="term" value="F:calcium ion binding"/>
    <property type="evidence" value="ECO:0007669"/>
    <property type="project" value="InterPro"/>
</dbReference>
<dbReference type="Gene3D" id="3.40.50.150">
    <property type="entry name" value="Vaccinia Virus protein VP39"/>
    <property type="match status" value="1"/>
</dbReference>
<dbReference type="InterPro" id="IPR027359">
    <property type="entry name" value="Volt_channel_dom_sf"/>
</dbReference>
<evidence type="ECO:0000256" key="17">
    <source>
        <dbReference type="SAM" id="MobiDB-lite"/>
    </source>
</evidence>
<dbReference type="Gene3D" id="1.20.120.350">
    <property type="entry name" value="Voltage-gated potassium channels. Chain C"/>
    <property type="match status" value="1"/>
</dbReference>
<keyword evidence="15" id="KW-0325">Glycoprotein</keyword>
<keyword evidence="11 18" id="KW-1133">Transmembrane helix</keyword>
<dbReference type="Pfam" id="PF13499">
    <property type="entry name" value="EF-hand_7"/>
    <property type="match status" value="1"/>
</dbReference>
<accession>A0A9P1FZA6</accession>
<dbReference type="SUPFAM" id="SSF56349">
    <property type="entry name" value="DNA breaking-rejoining enzymes"/>
    <property type="match status" value="1"/>
</dbReference>
<keyword evidence="9" id="KW-0106">Calcium</keyword>
<dbReference type="PANTHER" id="PTHR45628:SF7">
    <property type="entry name" value="VOLTAGE-DEPENDENT CALCIUM CHANNEL TYPE A SUBUNIT ALPHA-1"/>
    <property type="match status" value="1"/>
</dbReference>
<keyword evidence="6" id="KW-0107">Calcium channel</keyword>
<evidence type="ECO:0000313" key="20">
    <source>
        <dbReference type="EMBL" id="CAI3995194.1"/>
    </source>
</evidence>
<dbReference type="GO" id="GO:0008331">
    <property type="term" value="F:high voltage-gated calcium channel activity"/>
    <property type="evidence" value="ECO:0007669"/>
    <property type="project" value="TreeGrafter"/>
</dbReference>
<evidence type="ECO:0000313" key="22">
    <source>
        <dbReference type="EMBL" id="CAL4782506.1"/>
    </source>
</evidence>
<keyword evidence="14" id="KW-0233">DNA recombination</keyword>
<keyword evidence="13 18" id="KW-0472">Membrane</keyword>
<reference evidence="20" key="1">
    <citation type="submission" date="2022-10" db="EMBL/GenBank/DDBJ databases">
        <authorList>
            <person name="Chen Y."/>
            <person name="Dougan E. K."/>
            <person name="Chan C."/>
            <person name="Rhodes N."/>
            <person name="Thang M."/>
        </authorList>
    </citation>
    <scope>NUCLEOTIDE SEQUENCE</scope>
</reference>
<dbReference type="GO" id="GO:0032259">
    <property type="term" value="P:methylation"/>
    <property type="evidence" value="ECO:0007669"/>
    <property type="project" value="UniProtKB-KW"/>
</dbReference>
<name>A0A9P1FZA6_9DINO</name>
<evidence type="ECO:0000256" key="11">
    <source>
        <dbReference type="ARBA" id="ARBA00022989"/>
    </source>
</evidence>
<dbReference type="Pfam" id="PF00145">
    <property type="entry name" value="DNA_methylase"/>
    <property type="match status" value="1"/>
</dbReference>
<dbReference type="PROSITE" id="PS00018">
    <property type="entry name" value="EF_HAND_1"/>
    <property type="match status" value="2"/>
</dbReference>
<dbReference type="InterPro" id="IPR011010">
    <property type="entry name" value="DNA_brk_join_enz"/>
</dbReference>
<dbReference type="EMBL" id="CAMXCT030002046">
    <property type="protein sequence ID" value="CAL4782506.1"/>
    <property type="molecule type" value="Genomic_DNA"/>
</dbReference>
<evidence type="ECO:0000256" key="13">
    <source>
        <dbReference type="ARBA" id="ARBA00023136"/>
    </source>
</evidence>
<dbReference type="SUPFAM" id="SSF81324">
    <property type="entry name" value="Voltage-gated potassium channels"/>
    <property type="match status" value="1"/>
</dbReference>
<keyword evidence="23" id="KW-1185">Reference proteome</keyword>
<evidence type="ECO:0000259" key="19">
    <source>
        <dbReference type="PROSITE" id="PS50222"/>
    </source>
</evidence>
<keyword evidence="12" id="KW-0406">Ion transport</keyword>
<dbReference type="CDD" id="cd00051">
    <property type="entry name" value="EFh"/>
    <property type="match status" value="1"/>
</dbReference>
<dbReference type="InterPro" id="IPR001525">
    <property type="entry name" value="C5_MeTfrase"/>
</dbReference>